<name>A0A5D0JB50_9FLAO</name>
<keyword evidence="1" id="KW-0812">Transmembrane</keyword>
<evidence type="ECO:0000313" key="3">
    <source>
        <dbReference type="Proteomes" id="UP000323930"/>
    </source>
</evidence>
<reference evidence="2 3" key="1">
    <citation type="submission" date="2019-08" db="EMBL/GenBank/DDBJ databases">
        <title>Seonamhaeicola sediminis sp. nov., isolated from marine sediment.</title>
        <authorList>
            <person name="Cao W.R."/>
        </authorList>
    </citation>
    <scope>NUCLEOTIDE SEQUENCE [LARGE SCALE GENOMIC DNA]</scope>
    <source>
        <strain evidence="2 3">B011</strain>
    </source>
</reference>
<feature type="transmembrane region" description="Helical" evidence="1">
    <location>
        <begin position="57"/>
        <end position="77"/>
    </location>
</feature>
<feature type="transmembrane region" description="Helical" evidence="1">
    <location>
        <begin position="84"/>
        <end position="106"/>
    </location>
</feature>
<proteinExistence type="predicted"/>
<dbReference type="AlphaFoldDB" id="A0A5D0JB50"/>
<evidence type="ECO:0000256" key="1">
    <source>
        <dbReference type="SAM" id="Phobius"/>
    </source>
</evidence>
<keyword evidence="3" id="KW-1185">Reference proteome</keyword>
<dbReference type="Proteomes" id="UP000323930">
    <property type="component" value="Unassembled WGS sequence"/>
</dbReference>
<evidence type="ECO:0000313" key="2">
    <source>
        <dbReference type="EMBL" id="TYA92330.1"/>
    </source>
</evidence>
<organism evidence="2 3">
    <name type="scientific">Seonamhaeicola marinus</name>
    <dbReference type="NCBI Taxonomy" id="1912246"/>
    <lineage>
        <taxon>Bacteria</taxon>
        <taxon>Pseudomonadati</taxon>
        <taxon>Bacteroidota</taxon>
        <taxon>Flavobacteriia</taxon>
        <taxon>Flavobacteriales</taxon>
        <taxon>Flavobacteriaceae</taxon>
    </lineage>
</organism>
<keyword evidence="1" id="KW-0472">Membrane</keyword>
<sequence length="140" mass="15765">MHIKLIQLFLRYSLAIGFLSAVADRFGLWPEEQSAWGNWNTFLHYTHILTPWLPKSLIPVIGIIATAAEISFALCLMVGFKTRLFAKLSGILLLIFAFSMTLFTGIKGALDYSVFSAAAAAFALSCFKEYYFEIDSFIYK</sequence>
<dbReference type="RefSeq" id="WP_148539936.1">
    <property type="nucleotide sequence ID" value="NZ_VSDQ01000163.1"/>
</dbReference>
<dbReference type="EMBL" id="VSDQ01000163">
    <property type="protein sequence ID" value="TYA92330.1"/>
    <property type="molecule type" value="Genomic_DNA"/>
</dbReference>
<protein>
    <submittedName>
        <fullName evidence="2">DoxX family protein</fullName>
    </submittedName>
</protein>
<accession>A0A5D0JB50</accession>
<keyword evidence="1" id="KW-1133">Transmembrane helix</keyword>
<comment type="caution">
    <text evidence="2">The sequence shown here is derived from an EMBL/GenBank/DDBJ whole genome shotgun (WGS) entry which is preliminary data.</text>
</comment>
<gene>
    <name evidence="2" type="ORF">FUA24_02530</name>
</gene>
<dbReference type="OrthoDB" id="676158at2"/>